<evidence type="ECO:0000256" key="4">
    <source>
        <dbReference type="ARBA" id="ARBA00022692"/>
    </source>
</evidence>
<protein>
    <submittedName>
        <fullName evidence="10">Maltose permease MAL31</fullName>
    </submittedName>
</protein>
<dbReference type="NCBIfam" id="TIGR00879">
    <property type="entry name" value="SP"/>
    <property type="match status" value="1"/>
</dbReference>
<dbReference type="InterPro" id="IPR036259">
    <property type="entry name" value="MFS_trans_sf"/>
</dbReference>
<evidence type="ECO:0000256" key="3">
    <source>
        <dbReference type="ARBA" id="ARBA00022448"/>
    </source>
</evidence>
<comment type="similarity">
    <text evidence="2 7">Belongs to the major facilitator superfamily. Sugar transporter (TC 2.A.1.1) family.</text>
</comment>
<evidence type="ECO:0000256" key="2">
    <source>
        <dbReference type="ARBA" id="ARBA00010992"/>
    </source>
</evidence>
<dbReference type="InterPro" id="IPR003663">
    <property type="entry name" value="Sugar/inositol_transpt"/>
</dbReference>
<dbReference type="InterPro" id="IPR005828">
    <property type="entry name" value="MFS_sugar_transport-like"/>
</dbReference>
<evidence type="ECO:0000313" key="10">
    <source>
        <dbReference type="EMBL" id="KAF5534439.1"/>
    </source>
</evidence>
<dbReference type="GO" id="GO:0005351">
    <property type="term" value="F:carbohydrate:proton symporter activity"/>
    <property type="evidence" value="ECO:0007669"/>
    <property type="project" value="TreeGrafter"/>
</dbReference>
<feature type="transmembrane region" description="Helical" evidence="8">
    <location>
        <begin position="205"/>
        <end position="224"/>
    </location>
</feature>
<name>A0A8H5ICR5_9HYPO</name>
<feature type="transmembrane region" description="Helical" evidence="8">
    <location>
        <begin position="326"/>
        <end position="350"/>
    </location>
</feature>
<feature type="transmembrane region" description="Helical" evidence="8">
    <location>
        <begin position="147"/>
        <end position="165"/>
    </location>
</feature>
<dbReference type="Gene3D" id="1.20.1250.20">
    <property type="entry name" value="MFS general substrate transporter like domains"/>
    <property type="match status" value="1"/>
</dbReference>
<evidence type="ECO:0000256" key="1">
    <source>
        <dbReference type="ARBA" id="ARBA00004141"/>
    </source>
</evidence>
<evidence type="ECO:0000256" key="6">
    <source>
        <dbReference type="ARBA" id="ARBA00023136"/>
    </source>
</evidence>
<dbReference type="Pfam" id="PF00083">
    <property type="entry name" value="Sugar_tr"/>
    <property type="match status" value="1"/>
</dbReference>
<dbReference type="InterPro" id="IPR050360">
    <property type="entry name" value="MFS_Sugar_Transporters"/>
</dbReference>
<feature type="transmembrane region" description="Helical" evidence="8">
    <location>
        <begin position="171"/>
        <end position="193"/>
    </location>
</feature>
<keyword evidence="4 8" id="KW-0812">Transmembrane</keyword>
<feature type="transmembrane region" description="Helical" evidence="8">
    <location>
        <begin position="457"/>
        <end position="475"/>
    </location>
</feature>
<dbReference type="GO" id="GO:0016020">
    <property type="term" value="C:membrane"/>
    <property type="evidence" value="ECO:0007669"/>
    <property type="project" value="UniProtKB-SubCell"/>
</dbReference>
<dbReference type="PROSITE" id="PS00217">
    <property type="entry name" value="SUGAR_TRANSPORT_2"/>
    <property type="match status" value="1"/>
</dbReference>
<accession>A0A8H5ICR5</accession>
<feature type="transmembrane region" description="Helical" evidence="8">
    <location>
        <begin position="423"/>
        <end position="445"/>
    </location>
</feature>
<dbReference type="FunFam" id="1.20.1250.20:FF:000078">
    <property type="entry name" value="MFS maltose transporter, putative"/>
    <property type="match status" value="1"/>
</dbReference>
<dbReference type="PROSITE" id="PS50850">
    <property type="entry name" value="MFS"/>
    <property type="match status" value="1"/>
</dbReference>
<comment type="caution">
    <text evidence="10">The sequence shown here is derived from an EMBL/GenBank/DDBJ whole genome shotgun (WGS) entry which is preliminary data.</text>
</comment>
<feature type="domain" description="Major facilitator superfamily (MFS) profile" evidence="9">
    <location>
        <begin position="59"/>
        <end position="514"/>
    </location>
</feature>
<gene>
    <name evidence="10" type="ORF">FMEXI_11292</name>
</gene>
<evidence type="ECO:0000313" key="11">
    <source>
        <dbReference type="Proteomes" id="UP000522262"/>
    </source>
</evidence>
<dbReference type="InterPro" id="IPR020846">
    <property type="entry name" value="MFS_dom"/>
</dbReference>
<dbReference type="SUPFAM" id="SSF103473">
    <property type="entry name" value="MFS general substrate transporter"/>
    <property type="match status" value="1"/>
</dbReference>
<dbReference type="InterPro" id="IPR005829">
    <property type="entry name" value="Sugar_transporter_CS"/>
</dbReference>
<dbReference type="EMBL" id="JAAOAM010000301">
    <property type="protein sequence ID" value="KAF5534439.1"/>
    <property type="molecule type" value="Genomic_DNA"/>
</dbReference>
<dbReference type="Proteomes" id="UP000522262">
    <property type="component" value="Unassembled WGS sequence"/>
</dbReference>
<proteinExistence type="inferred from homology"/>
<feature type="transmembrane region" description="Helical" evidence="8">
    <location>
        <begin position="236"/>
        <end position="257"/>
    </location>
</feature>
<sequence length="558" mass="62611">MASDSTKAPAPMGVAPMPHEDKLVAQAQQVEHQATHHAQVEHTLTIRAAIKHYRWAIIWCIAVSMTVVMDGYDTILMGNFYAFPTFQKKYGRFVGVSEKSTSGYQLEAAWQAAVGNGSGIGGFFANKGLAGALINGYLVTKFGHRRVIVYSLMILSCFIFVIFFAPNIQVLFVGQILCGMPWGIFATSAPAYASEMLPMVLRVYFTSWTNMCFIIGQLIAAGVLRGCLSRDDEWGYKIPFAIQWLWPAMLIPLLWFAPESPWHLVRHGRFEEAEASLRRLQDDDCPTSPQETVAAIHHTDTLERELSVGTSYKDCFKGFERRRTEIACLCFAGQIMSGTPIAYNATYFYSQVGLHPKTIYNLNLGGTGLALVGAICSWVFLMPRLGRRTIYVSGTFTMGTMLYVIGILNVWAKKDHHIGMGQAVIAVMWKFVFQLSVGQLGWAIPAEIGSTRLRQKTIVLARNAYYIVLVIANVLQPYMMNPTAWGLSGYTGFVWGTTAFIVCTWAFFRLPETKDRTFEEIDILFARKVSARKFANTTVNNLESEQEKYEFVNTYKRV</sequence>
<evidence type="ECO:0000256" key="7">
    <source>
        <dbReference type="RuleBase" id="RU003346"/>
    </source>
</evidence>
<comment type="subcellular location">
    <subcellularLocation>
        <location evidence="1">Membrane</location>
        <topology evidence="1">Multi-pass membrane protein</topology>
    </subcellularLocation>
</comment>
<keyword evidence="5 8" id="KW-1133">Transmembrane helix</keyword>
<feature type="transmembrane region" description="Helical" evidence="8">
    <location>
        <begin position="487"/>
        <end position="508"/>
    </location>
</feature>
<feature type="transmembrane region" description="Helical" evidence="8">
    <location>
        <begin position="56"/>
        <end position="83"/>
    </location>
</feature>
<keyword evidence="3 7" id="KW-0813">Transport</keyword>
<evidence type="ECO:0000256" key="8">
    <source>
        <dbReference type="SAM" id="Phobius"/>
    </source>
</evidence>
<keyword evidence="6 8" id="KW-0472">Membrane</keyword>
<organism evidence="10 11">
    <name type="scientific">Fusarium mexicanum</name>
    <dbReference type="NCBI Taxonomy" id="751941"/>
    <lineage>
        <taxon>Eukaryota</taxon>
        <taxon>Fungi</taxon>
        <taxon>Dikarya</taxon>
        <taxon>Ascomycota</taxon>
        <taxon>Pezizomycotina</taxon>
        <taxon>Sordariomycetes</taxon>
        <taxon>Hypocreomycetidae</taxon>
        <taxon>Hypocreales</taxon>
        <taxon>Nectriaceae</taxon>
        <taxon>Fusarium</taxon>
        <taxon>Fusarium fujikuroi species complex</taxon>
    </lineage>
</organism>
<dbReference type="AlphaFoldDB" id="A0A8H5ICR5"/>
<keyword evidence="11" id="KW-1185">Reference proteome</keyword>
<reference evidence="10 11" key="1">
    <citation type="submission" date="2020-05" db="EMBL/GenBank/DDBJ databases">
        <title>Identification and distribution of gene clusters putatively required for synthesis of sphingolipid metabolism inhibitors in phylogenetically diverse species of the filamentous fungus Fusarium.</title>
        <authorList>
            <person name="Kim H.-S."/>
            <person name="Busman M."/>
            <person name="Brown D.W."/>
            <person name="Divon H."/>
            <person name="Uhlig S."/>
            <person name="Proctor R.H."/>
        </authorList>
    </citation>
    <scope>NUCLEOTIDE SEQUENCE [LARGE SCALE GENOMIC DNA]</scope>
    <source>
        <strain evidence="10 11">NRRL 53147</strain>
    </source>
</reference>
<dbReference type="PANTHER" id="PTHR48022:SF83">
    <property type="entry name" value="MAJOR FACILITATOR SUPERFAMILY (MFS) PROFILE DOMAIN-CONTAINING PROTEIN"/>
    <property type="match status" value="1"/>
</dbReference>
<dbReference type="PANTHER" id="PTHR48022">
    <property type="entry name" value="PLASTIDIC GLUCOSE TRANSPORTER 4"/>
    <property type="match status" value="1"/>
</dbReference>
<feature type="transmembrane region" description="Helical" evidence="8">
    <location>
        <begin position="362"/>
        <end position="382"/>
    </location>
</feature>
<feature type="transmembrane region" description="Helical" evidence="8">
    <location>
        <begin position="389"/>
        <end position="411"/>
    </location>
</feature>
<evidence type="ECO:0000256" key="5">
    <source>
        <dbReference type="ARBA" id="ARBA00022989"/>
    </source>
</evidence>
<evidence type="ECO:0000259" key="9">
    <source>
        <dbReference type="PROSITE" id="PS50850"/>
    </source>
</evidence>